<reference evidence="7" key="1">
    <citation type="submission" date="2024-04" db="EMBL/GenBank/DDBJ databases">
        <title>Phylogenomic analyses of a clade within the roseobacter group suggest taxonomic reassignments of species of the genera Aestuariivita, Citreicella, Loktanella, Nautella, Pelagibaca, Ruegeria, Thalassobius, Thiobacimonas and Tropicibacter, and the proposal o.</title>
        <authorList>
            <person name="Jeon C.O."/>
        </authorList>
    </citation>
    <scope>NUCLEOTIDE SEQUENCE [LARGE SCALE GENOMIC DNA]</scope>
    <source>
        <strain evidence="7">BS5-3</strain>
    </source>
</reference>
<evidence type="ECO:0000313" key="6">
    <source>
        <dbReference type="EMBL" id="WZC50241.1"/>
    </source>
</evidence>
<organism evidence="6 7">
    <name type="scientific">Yoonia phaeophyticola</name>
    <dbReference type="NCBI Taxonomy" id="3137369"/>
    <lineage>
        <taxon>Bacteria</taxon>
        <taxon>Pseudomonadati</taxon>
        <taxon>Pseudomonadota</taxon>
        <taxon>Alphaproteobacteria</taxon>
        <taxon>Rhodobacterales</taxon>
        <taxon>Paracoccaceae</taxon>
        <taxon>Yoonia</taxon>
    </lineage>
</organism>
<evidence type="ECO:0000256" key="1">
    <source>
        <dbReference type="ARBA" id="ARBA00023015"/>
    </source>
</evidence>
<dbReference type="Pfam" id="PF09339">
    <property type="entry name" value="HTH_IclR"/>
    <property type="match status" value="1"/>
</dbReference>
<dbReference type="PANTHER" id="PTHR30136">
    <property type="entry name" value="HELIX-TURN-HELIX TRANSCRIPTIONAL REGULATOR, ICLR FAMILY"/>
    <property type="match status" value="1"/>
</dbReference>
<dbReference type="InterPro" id="IPR029016">
    <property type="entry name" value="GAF-like_dom_sf"/>
</dbReference>
<keyword evidence="3" id="KW-0804">Transcription</keyword>
<dbReference type="Pfam" id="PF01614">
    <property type="entry name" value="IclR_C"/>
    <property type="match status" value="1"/>
</dbReference>
<protein>
    <submittedName>
        <fullName evidence="6">IclR family transcriptional regulator</fullName>
    </submittedName>
</protein>
<keyword evidence="7" id="KW-1185">Reference proteome</keyword>
<dbReference type="SUPFAM" id="SSF46785">
    <property type="entry name" value="Winged helix' DNA-binding domain"/>
    <property type="match status" value="1"/>
</dbReference>
<accession>A0ABZ2VBM5</accession>
<dbReference type="SMART" id="SM00346">
    <property type="entry name" value="HTH_ICLR"/>
    <property type="match status" value="1"/>
</dbReference>
<evidence type="ECO:0000256" key="3">
    <source>
        <dbReference type="ARBA" id="ARBA00023163"/>
    </source>
</evidence>
<dbReference type="InterPro" id="IPR014757">
    <property type="entry name" value="Tscrpt_reg_IclR_C"/>
</dbReference>
<keyword evidence="1" id="KW-0805">Transcription regulation</keyword>
<name>A0ABZ2VBM5_9RHOB</name>
<proteinExistence type="predicted"/>
<dbReference type="PROSITE" id="PS51078">
    <property type="entry name" value="ICLR_ED"/>
    <property type="match status" value="1"/>
</dbReference>
<dbReference type="Gene3D" id="1.10.10.10">
    <property type="entry name" value="Winged helix-like DNA-binding domain superfamily/Winged helix DNA-binding domain"/>
    <property type="match status" value="1"/>
</dbReference>
<evidence type="ECO:0000256" key="2">
    <source>
        <dbReference type="ARBA" id="ARBA00023125"/>
    </source>
</evidence>
<evidence type="ECO:0000259" key="5">
    <source>
        <dbReference type="PROSITE" id="PS51078"/>
    </source>
</evidence>
<dbReference type="InterPro" id="IPR036390">
    <property type="entry name" value="WH_DNA-bd_sf"/>
</dbReference>
<evidence type="ECO:0000259" key="4">
    <source>
        <dbReference type="PROSITE" id="PS51077"/>
    </source>
</evidence>
<keyword evidence="2" id="KW-0238">DNA-binding</keyword>
<dbReference type="Gene3D" id="3.30.450.40">
    <property type="match status" value="1"/>
</dbReference>
<dbReference type="EMBL" id="CP150951">
    <property type="protein sequence ID" value="WZC50241.1"/>
    <property type="molecule type" value="Genomic_DNA"/>
</dbReference>
<gene>
    <name evidence="6" type="ORF">AABB29_06265</name>
</gene>
<dbReference type="InterPro" id="IPR050707">
    <property type="entry name" value="HTH_MetabolicPath_Reg"/>
</dbReference>
<dbReference type="InterPro" id="IPR036388">
    <property type="entry name" value="WH-like_DNA-bd_sf"/>
</dbReference>
<sequence length="255" mass="27302">MNAPDTAVKYRAPALDKGLDILELLAAQPAGMTRGEIVRALDRGPSEIYRMIERLVARGYVGRSVEGDRYALTIKLFQLGSAFPPLRRLVAQAQPLMDLFAQDTGQSVHLVTPDLGQSYVVAQASSSSPWEFRLRLGAELDLFTTGSGQTLLAFMTPAQLEHTLNMRGGAEREIPSPLATALEEIRLAGYRMAPSQQLVGVSDISVPVATGGQDIVGVLTCPFLPLVGAKGSSVETQLADCLSALQNTANRIALI</sequence>
<feature type="domain" description="IclR-ED" evidence="5">
    <location>
        <begin position="75"/>
        <end position="255"/>
    </location>
</feature>
<dbReference type="RefSeq" id="WP_341368346.1">
    <property type="nucleotide sequence ID" value="NZ_CP150951.2"/>
</dbReference>
<dbReference type="PANTHER" id="PTHR30136:SF7">
    <property type="entry name" value="HTH-TYPE TRANSCRIPTIONAL REGULATOR KDGR-RELATED"/>
    <property type="match status" value="1"/>
</dbReference>
<dbReference type="SUPFAM" id="SSF55781">
    <property type="entry name" value="GAF domain-like"/>
    <property type="match status" value="1"/>
</dbReference>
<dbReference type="PROSITE" id="PS51077">
    <property type="entry name" value="HTH_ICLR"/>
    <property type="match status" value="1"/>
</dbReference>
<evidence type="ECO:0000313" key="7">
    <source>
        <dbReference type="Proteomes" id="UP001440612"/>
    </source>
</evidence>
<dbReference type="InterPro" id="IPR005471">
    <property type="entry name" value="Tscrpt_reg_IclR_N"/>
</dbReference>
<feature type="domain" description="HTH iclR-type" evidence="4">
    <location>
        <begin position="12"/>
        <end position="74"/>
    </location>
</feature>
<dbReference type="Proteomes" id="UP001440612">
    <property type="component" value="Chromosome"/>
</dbReference>